<dbReference type="GO" id="GO:0015074">
    <property type="term" value="P:DNA integration"/>
    <property type="evidence" value="ECO:0007669"/>
    <property type="project" value="UniProtKB-KW"/>
</dbReference>
<dbReference type="InterPro" id="IPR010998">
    <property type="entry name" value="Integrase_recombinase_N"/>
</dbReference>
<sequence>MVSKRARSKLSAAFVRSAPIGKHNDGGGLWLHVVSDARAKWFYRFSIAGKRREMGLGSLSDVSLQQAREAADAARSLVRVGQDPIIQRDKQRRDTLRQDNSLEKIAAEAFEARKAELRDDGKAGRWFSPLQLHVLPKLGAYPVSAIDQRLIQETLGPIWHTKAVTAQKAINRLGLVLKHAAALGLEVDIQATSKAKALLGRQRHRPTHIEAMAWQDVPDFYASLQEPTVANLAMRLLILTGHRVKPVRFLRLQHIEGRIWTTPSELLKGKKDATEAFRCYLSDEAARVIELAKPFARDGFLFPSMRKGVMSDATLSRMMERKGLKARPHGFRTSLRVWLEDQTDASFEVKETMVQHTVGGAVERAYRRTDYFDQRKPLYDEWSRFVAGNE</sequence>
<dbReference type="InterPro" id="IPR038488">
    <property type="entry name" value="Integrase_DNA-bd_sf"/>
</dbReference>
<evidence type="ECO:0000256" key="2">
    <source>
        <dbReference type="ARBA" id="ARBA00022908"/>
    </source>
</evidence>
<keyword evidence="4" id="KW-0233">DNA recombination</keyword>
<dbReference type="InterPro" id="IPR050808">
    <property type="entry name" value="Phage_Integrase"/>
</dbReference>
<dbReference type="RefSeq" id="WP_119379155.1">
    <property type="nucleotide sequence ID" value="NZ_QWGB01000005.1"/>
</dbReference>
<dbReference type="PANTHER" id="PTHR30629">
    <property type="entry name" value="PROPHAGE INTEGRASE"/>
    <property type="match status" value="1"/>
</dbReference>
<keyword evidence="2" id="KW-0229">DNA integration</keyword>
<dbReference type="OrthoDB" id="9795573at2"/>
<dbReference type="InterPro" id="IPR002104">
    <property type="entry name" value="Integrase_catalytic"/>
</dbReference>
<dbReference type="InterPro" id="IPR011010">
    <property type="entry name" value="DNA_brk_join_enz"/>
</dbReference>
<feature type="domain" description="Tyr recombinase" evidence="5">
    <location>
        <begin position="207"/>
        <end position="380"/>
    </location>
</feature>
<dbReference type="PANTHER" id="PTHR30629:SF6">
    <property type="entry name" value="PROPHAGE INTEGRASE INTA-RELATED"/>
    <property type="match status" value="1"/>
</dbReference>
<evidence type="ECO:0000256" key="1">
    <source>
        <dbReference type="ARBA" id="ARBA00008857"/>
    </source>
</evidence>
<evidence type="ECO:0000313" key="6">
    <source>
        <dbReference type="EMBL" id="RIJ23966.1"/>
    </source>
</evidence>
<proteinExistence type="inferred from homology"/>
<evidence type="ECO:0000256" key="3">
    <source>
        <dbReference type="ARBA" id="ARBA00023125"/>
    </source>
</evidence>
<comment type="caution">
    <text evidence="6">The sequence shown here is derived from an EMBL/GenBank/DDBJ whole genome shotgun (WGS) entry which is preliminary data.</text>
</comment>
<dbReference type="GO" id="GO:0003677">
    <property type="term" value="F:DNA binding"/>
    <property type="evidence" value="ECO:0007669"/>
    <property type="project" value="UniProtKB-KW"/>
</dbReference>
<organism evidence="6 7">
    <name type="scientific">Henriciella barbarensis</name>
    <dbReference type="NCBI Taxonomy" id="86342"/>
    <lineage>
        <taxon>Bacteria</taxon>
        <taxon>Pseudomonadati</taxon>
        <taxon>Pseudomonadota</taxon>
        <taxon>Alphaproteobacteria</taxon>
        <taxon>Hyphomonadales</taxon>
        <taxon>Hyphomonadaceae</taxon>
        <taxon>Henriciella</taxon>
    </lineage>
</organism>
<reference evidence="6 7" key="1">
    <citation type="submission" date="2018-08" db="EMBL/GenBank/DDBJ databases">
        <title>Henriciella mobilis sp. nov., isolated from seawater.</title>
        <authorList>
            <person name="Cheng H."/>
            <person name="Wu Y.-H."/>
            <person name="Xu X.-W."/>
            <person name="Guo L.-L."/>
        </authorList>
    </citation>
    <scope>NUCLEOTIDE SEQUENCE [LARGE SCALE GENOMIC DNA]</scope>
    <source>
        <strain evidence="6 7">CCUG66934</strain>
    </source>
</reference>
<dbReference type="InterPro" id="IPR013762">
    <property type="entry name" value="Integrase-like_cat_sf"/>
</dbReference>
<dbReference type="Gene3D" id="1.10.150.130">
    <property type="match status" value="1"/>
</dbReference>
<evidence type="ECO:0000259" key="5">
    <source>
        <dbReference type="PROSITE" id="PS51898"/>
    </source>
</evidence>
<dbReference type="Gene3D" id="3.30.160.390">
    <property type="entry name" value="Integrase, DNA-binding domain"/>
    <property type="match status" value="1"/>
</dbReference>
<name>A0A399QXV4_9PROT</name>
<dbReference type="InterPro" id="IPR053876">
    <property type="entry name" value="Phage_int_M"/>
</dbReference>
<dbReference type="Pfam" id="PF22022">
    <property type="entry name" value="Phage_int_M"/>
    <property type="match status" value="1"/>
</dbReference>
<gene>
    <name evidence="6" type="ORF">D1224_06875</name>
</gene>
<evidence type="ECO:0000256" key="4">
    <source>
        <dbReference type="ARBA" id="ARBA00023172"/>
    </source>
</evidence>
<dbReference type="Proteomes" id="UP000265431">
    <property type="component" value="Unassembled WGS sequence"/>
</dbReference>
<keyword evidence="3" id="KW-0238">DNA-binding</keyword>
<dbReference type="InterPro" id="IPR025166">
    <property type="entry name" value="Integrase_DNA_bind_dom"/>
</dbReference>
<comment type="similarity">
    <text evidence="1">Belongs to the 'phage' integrase family.</text>
</comment>
<keyword evidence="7" id="KW-1185">Reference proteome</keyword>
<dbReference type="Pfam" id="PF13356">
    <property type="entry name" value="Arm-DNA-bind_3"/>
    <property type="match status" value="1"/>
</dbReference>
<dbReference type="PROSITE" id="PS51898">
    <property type="entry name" value="TYR_RECOMBINASE"/>
    <property type="match status" value="1"/>
</dbReference>
<accession>A0A399QXV4</accession>
<dbReference type="SUPFAM" id="SSF56349">
    <property type="entry name" value="DNA breaking-rejoining enzymes"/>
    <property type="match status" value="1"/>
</dbReference>
<evidence type="ECO:0000313" key="7">
    <source>
        <dbReference type="Proteomes" id="UP000265431"/>
    </source>
</evidence>
<dbReference type="AlphaFoldDB" id="A0A399QXV4"/>
<dbReference type="Gene3D" id="1.10.443.10">
    <property type="entry name" value="Intergrase catalytic core"/>
    <property type="match status" value="1"/>
</dbReference>
<protein>
    <submittedName>
        <fullName evidence="6">DUF4102 domain-containing protein</fullName>
    </submittedName>
</protein>
<dbReference type="Pfam" id="PF00589">
    <property type="entry name" value="Phage_integrase"/>
    <property type="match status" value="1"/>
</dbReference>
<dbReference type="GO" id="GO:0006310">
    <property type="term" value="P:DNA recombination"/>
    <property type="evidence" value="ECO:0007669"/>
    <property type="project" value="UniProtKB-KW"/>
</dbReference>
<dbReference type="EMBL" id="QWGB01000005">
    <property type="protein sequence ID" value="RIJ23966.1"/>
    <property type="molecule type" value="Genomic_DNA"/>
</dbReference>